<evidence type="ECO:0008006" key="3">
    <source>
        <dbReference type="Google" id="ProtNLM"/>
    </source>
</evidence>
<reference evidence="1 2" key="1">
    <citation type="submission" date="2016-11" db="EMBL/GenBank/DDBJ databases">
        <authorList>
            <person name="Jaros S."/>
            <person name="Januszkiewicz K."/>
            <person name="Wedrychowicz H."/>
        </authorList>
    </citation>
    <scope>NUCLEOTIDE SEQUENCE [LARGE SCALE GENOMIC DNA]</scope>
    <source>
        <strain evidence="1 2">DSM 100565</strain>
    </source>
</reference>
<proteinExistence type="predicted"/>
<dbReference type="EMBL" id="FQYO01000002">
    <property type="protein sequence ID" value="SHI64165.1"/>
    <property type="molecule type" value="Genomic_DNA"/>
</dbReference>
<dbReference type="RefSeq" id="WP_244526286.1">
    <property type="nucleotide sequence ID" value="NZ_FQYO01000002.1"/>
</dbReference>
<accession>A0A1M6CSU9</accession>
<keyword evidence="2" id="KW-1185">Reference proteome</keyword>
<evidence type="ECO:0000313" key="2">
    <source>
        <dbReference type="Proteomes" id="UP000184292"/>
    </source>
</evidence>
<dbReference type="Proteomes" id="UP000184292">
    <property type="component" value="Unassembled WGS sequence"/>
</dbReference>
<dbReference type="InterPro" id="IPR021955">
    <property type="entry name" value="DUF3572"/>
</dbReference>
<evidence type="ECO:0000313" key="1">
    <source>
        <dbReference type="EMBL" id="SHI64165.1"/>
    </source>
</evidence>
<sequence>MPREKIHPGGMGRPRAEEIALSALGWLVANDELRDVFLGSTGLSPEELRQRAGDEDLLVSVLEFVTMDDAWVLGWSRETGHPPEAAMTAHAVLAGTARTHWT</sequence>
<gene>
    <name evidence="1" type="ORF">SAMN05444417_1351</name>
</gene>
<dbReference type="Pfam" id="PF12096">
    <property type="entry name" value="DUF3572"/>
    <property type="match status" value="1"/>
</dbReference>
<dbReference type="STRING" id="1447782.SAMN05444417_1351"/>
<organism evidence="1 2">
    <name type="scientific">Wenxinia saemankumensis</name>
    <dbReference type="NCBI Taxonomy" id="1447782"/>
    <lineage>
        <taxon>Bacteria</taxon>
        <taxon>Pseudomonadati</taxon>
        <taxon>Pseudomonadota</taxon>
        <taxon>Alphaproteobacteria</taxon>
        <taxon>Rhodobacterales</taxon>
        <taxon>Roseobacteraceae</taxon>
        <taxon>Wenxinia</taxon>
    </lineage>
</organism>
<name>A0A1M6CSU9_9RHOB</name>
<protein>
    <recommendedName>
        <fullName evidence="3">DUF3572 domain-containing protein</fullName>
    </recommendedName>
</protein>
<dbReference type="AlphaFoldDB" id="A0A1M6CSU9"/>